<reference evidence="1" key="1">
    <citation type="journal article" date="2023" name="Science">
        <title>Genome structures resolve the early diversification of teleost fishes.</title>
        <authorList>
            <person name="Parey E."/>
            <person name="Louis A."/>
            <person name="Montfort J."/>
            <person name="Bouchez O."/>
            <person name="Roques C."/>
            <person name="Iampietro C."/>
            <person name="Lluch J."/>
            <person name="Castinel A."/>
            <person name="Donnadieu C."/>
            <person name="Desvignes T."/>
            <person name="Floi Bucao C."/>
            <person name="Jouanno E."/>
            <person name="Wen M."/>
            <person name="Mejri S."/>
            <person name="Dirks R."/>
            <person name="Jansen H."/>
            <person name="Henkel C."/>
            <person name="Chen W.J."/>
            <person name="Zahm M."/>
            <person name="Cabau C."/>
            <person name="Klopp C."/>
            <person name="Thompson A.W."/>
            <person name="Robinson-Rechavi M."/>
            <person name="Braasch I."/>
            <person name="Lecointre G."/>
            <person name="Bobe J."/>
            <person name="Postlethwait J.H."/>
            <person name="Berthelot C."/>
            <person name="Roest Crollius H."/>
            <person name="Guiguen Y."/>
        </authorList>
    </citation>
    <scope>NUCLEOTIDE SEQUENCE</scope>
    <source>
        <strain evidence="1">NC1722</strain>
    </source>
</reference>
<sequence>MLADAAGFINHSAGSAVSSAGSSRGDPRSEDVGYGGACCGELSLHHFGSTSRWESSGQSTLYLYGFISLLAERWFPLRDLGHRDKSTVFYSGQLWPELCEQAAHLDSPVLSF</sequence>
<evidence type="ECO:0000313" key="1">
    <source>
        <dbReference type="EMBL" id="KAJ8401346.1"/>
    </source>
</evidence>
<name>A0AAD7SH49_9TELE</name>
<dbReference type="AlphaFoldDB" id="A0AAD7SH49"/>
<keyword evidence="2" id="KW-1185">Reference proteome</keyword>
<gene>
    <name evidence="1" type="ORF">AAFF_G00385770</name>
</gene>
<dbReference type="EMBL" id="JAINUG010000071">
    <property type="protein sequence ID" value="KAJ8401346.1"/>
    <property type="molecule type" value="Genomic_DNA"/>
</dbReference>
<comment type="caution">
    <text evidence="1">The sequence shown here is derived from an EMBL/GenBank/DDBJ whole genome shotgun (WGS) entry which is preliminary data.</text>
</comment>
<accession>A0AAD7SH49</accession>
<dbReference type="Proteomes" id="UP001221898">
    <property type="component" value="Unassembled WGS sequence"/>
</dbReference>
<proteinExistence type="predicted"/>
<evidence type="ECO:0000313" key="2">
    <source>
        <dbReference type="Proteomes" id="UP001221898"/>
    </source>
</evidence>
<organism evidence="1 2">
    <name type="scientific">Aldrovandia affinis</name>
    <dbReference type="NCBI Taxonomy" id="143900"/>
    <lineage>
        <taxon>Eukaryota</taxon>
        <taxon>Metazoa</taxon>
        <taxon>Chordata</taxon>
        <taxon>Craniata</taxon>
        <taxon>Vertebrata</taxon>
        <taxon>Euteleostomi</taxon>
        <taxon>Actinopterygii</taxon>
        <taxon>Neopterygii</taxon>
        <taxon>Teleostei</taxon>
        <taxon>Notacanthiformes</taxon>
        <taxon>Halosauridae</taxon>
        <taxon>Aldrovandia</taxon>
    </lineage>
</organism>
<protein>
    <submittedName>
        <fullName evidence="1">Uncharacterized protein</fullName>
    </submittedName>
</protein>